<evidence type="ECO:0000256" key="9">
    <source>
        <dbReference type="ARBA" id="ARBA00022777"/>
    </source>
</evidence>
<dbReference type="Pfam" id="PF00512">
    <property type="entry name" value="HisKA"/>
    <property type="match status" value="1"/>
</dbReference>
<evidence type="ECO:0000313" key="19">
    <source>
        <dbReference type="Proteomes" id="UP000319732"/>
    </source>
</evidence>
<evidence type="ECO:0000256" key="3">
    <source>
        <dbReference type="ARBA" id="ARBA00012438"/>
    </source>
</evidence>
<keyword evidence="19" id="KW-1185">Reference proteome</keyword>
<proteinExistence type="predicted"/>
<keyword evidence="9 18" id="KW-0418">Kinase</keyword>
<keyword evidence="13 15" id="KW-0472">Membrane</keyword>
<dbReference type="SUPFAM" id="SSF47384">
    <property type="entry name" value="Homodimeric domain of signal transducing histidine kinase"/>
    <property type="match status" value="1"/>
</dbReference>
<comment type="caution">
    <text evidence="18">The sequence shown here is derived from an EMBL/GenBank/DDBJ whole genome shotgun (WGS) entry which is preliminary data.</text>
</comment>
<protein>
    <recommendedName>
        <fullName evidence="3">histidine kinase</fullName>
        <ecNumber evidence="3">2.7.13.3</ecNumber>
    </recommendedName>
</protein>
<gene>
    <name evidence="18" type="ORF">FKG94_21180</name>
</gene>
<evidence type="ECO:0000256" key="15">
    <source>
        <dbReference type="SAM" id="Phobius"/>
    </source>
</evidence>
<evidence type="ECO:0000256" key="12">
    <source>
        <dbReference type="ARBA" id="ARBA00023012"/>
    </source>
</evidence>
<evidence type="ECO:0000256" key="8">
    <source>
        <dbReference type="ARBA" id="ARBA00022741"/>
    </source>
</evidence>
<keyword evidence="12" id="KW-0902">Two-component regulatory system</keyword>
<keyword evidence="14" id="KW-0175">Coiled coil</keyword>
<dbReference type="PRINTS" id="PR00344">
    <property type="entry name" value="BCTRLSENSOR"/>
</dbReference>
<keyword evidence="11 15" id="KW-1133">Transmembrane helix</keyword>
<evidence type="ECO:0000256" key="11">
    <source>
        <dbReference type="ARBA" id="ARBA00022989"/>
    </source>
</evidence>
<dbReference type="Proteomes" id="UP000319732">
    <property type="component" value="Unassembled WGS sequence"/>
</dbReference>
<keyword evidence="6" id="KW-0808">Transferase</keyword>
<dbReference type="SMART" id="SM00387">
    <property type="entry name" value="HATPase_c"/>
    <property type="match status" value="1"/>
</dbReference>
<dbReference type="AlphaFoldDB" id="A0A545SZZ3"/>
<dbReference type="RefSeq" id="WP_142928948.1">
    <property type="nucleotide sequence ID" value="NZ_ML660102.1"/>
</dbReference>
<dbReference type="InterPro" id="IPR050398">
    <property type="entry name" value="HssS/ArlS-like"/>
</dbReference>
<dbReference type="CDD" id="cd00082">
    <property type="entry name" value="HisKA"/>
    <property type="match status" value="1"/>
</dbReference>
<dbReference type="Gene3D" id="3.30.565.10">
    <property type="entry name" value="Histidine kinase-like ATPase, C-terminal domain"/>
    <property type="match status" value="1"/>
</dbReference>
<organism evidence="18 19">
    <name type="scientific">Exilibacterium tricleocarpae</name>
    <dbReference type="NCBI Taxonomy" id="2591008"/>
    <lineage>
        <taxon>Bacteria</taxon>
        <taxon>Pseudomonadati</taxon>
        <taxon>Pseudomonadota</taxon>
        <taxon>Gammaproteobacteria</taxon>
        <taxon>Cellvibrionales</taxon>
        <taxon>Cellvibrionaceae</taxon>
        <taxon>Exilibacterium</taxon>
    </lineage>
</organism>
<feature type="domain" description="Histidine kinase" evidence="16">
    <location>
        <begin position="310"/>
        <end position="527"/>
    </location>
</feature>
<dbReference type="PROSITE" id="PS50885">
    <property type="entry name" value="HAMP"/>
    <property type="match status" value="1"/>
</dbReference>
<dbReference type="SUPFAM" id="SSF55874">
    <property type="entry name" value="ATPase domain of HSP90 chaperone/DNA topoisomerase II/histidine kinase"/>
    <property type="match status" value="1"/>
</dbReference>
<keyword evidence="5" id="KW-0597">Phosphoprotein</keyword>
<dbReference type="InterPro" id="IPR005467">
    <property type="entry name" value="His_kinase_dom"/>
</dbReference>
<dbReference type="GO" id="GO:0005886">
    <property type="term" value="C:plasma membrane"/>
    <property type="evidence" value="ECO:0007669"/>
    <property type="project" value="UniProtKB-SubCell"/>
</dbReference>
<dbReference type="SMART" id="SM00388">
    <property type="entry name" value="HisKA"/>
    <property type="match status" value="1"/>
</dbReference>
<keyword evidence="10" id="KW-0067">ATP-binding</keyword>
<dbReference type="FunFam" id="3.30.565.10:FF:000006">
    <property type="entry name" value="Sensor histidine kinase WalK"/>
    <property type="match status" value="1"/>
</dbReference>
<evidence type="ECO:0000256" key="7">
    <source>
        <dbReference type="ARBA" id="ARBA00022692"/>
    </source>
</evidence>
<dbReference type="SMART" id="SM00304">
    <property type="entry name" value="HAMP"/>
    <property type="match status" value="1"/>
</dbReference>
<dbReference type="Gene3D" id="6.10.340.10">
    <property type="match status" value="1"/>
</dbReference>
<dbReference type="InterPro" id="IPR003661">
    <property type="entry name" value="HisK_dim/P_dom"/>
</dbReference>
<dbReference type="CDD" id="cd06225">
    <property type="entry name" value="HAMP"/>
    <property type="match status" value="1"/>
</dbReference>
<accession>A0A545SZZ3</accession>
<evidence type="ECO:0000259" key="17">
    <source>
        <dbReference type="PROSITE" id="PS50885"/>
    </source>
</evidence>
<dbReference type="Gene3D" id="1.10.287.130">
    <property type="match status" value="1"/>
</dbReference>
<feature type="domain" description="HAMP" evidence="17">
    <location>
        <begin position="218"/>
        <end position="270"/>
    </location>
</feature>
<feature type="transmembrane region" description="Helical" evidence="15">
    <location>
        <begin position="12"/>
        <end position="33"/>
    </location>
</feature>
<dbReference type="GO" id="GO:0000155">
    <property type="term" value="F:phosphorelay sensor kinase activity"/>
    <property type="evidence" value="ECO:0007669"/>
    <property type="project" value="InterPro"/>
</dbReference>
<comment type="subcellular location">
    <subcellularLocation>
        <location evidence="2">Cell membrane</location>
        <topology evidence="2">Multi-pass membrane protein</topology>
    </subcellularLocation>
</comment>
<dbReference type="Pfam" id="PF02518">
    <property type="entry name" value="HATPase_c"/>
    <property type="match status" value="1"/>
</dbReference>
<dbReference type="EC" id="2.7.13.3" evidence="3"/>
<dbReference type="InterPro" id="IPR003594">
    <property type="entry name" value="HATPase_dom"/>
</dbReference>
<feature type="coiled-coil region" evidence="14">
    <location>
        <begin position="276"/>
        <end position="310"/>
    </location>
</feature>
<evidence type="ECO:0000256" key="13">
    <source>
        <dbReference type="ARBA" id="ARBA00023136"/>
    </source>
</evidence>
<dbReference type="Pfam" id="PF00672">
    <property type="entry name" value="HAMP"/>
    <property type="match status" value="1"/>
</dbReference>
<dbReference type="InterPro" id="IPR036097">
    <property type="entry name" value="HisK_dim/P_sf"/>
</dbReference>
<evidence type="ECO:0000259" key="16">
    <source>
        <dbReference type="PROSITE" id="PS50109"/>
    </source>
</evidence>
<dbReference type="SUPFAM" id="SSF158472">
    <property type="entry name" value="HAMP domain-like"/>
    <property type="match status" value="1"/>
</dbReference>
<sequence length="533" mass="59404">MIQLCTHFKTKLMLAAGSLLTFIVVLACIFYYSTARYHYHLERTELANSVLSSYLAVSNHTYRKLNSMGEIVARGEVDDMEARDENQRSLRDALSKVRRNIAAEVAYVRNEKEDEELDHLVKIERLSEHIILGSDEIKQAIQMGDRERAQRELSMLRSDSVAGKFNDLIDQALAEEQRETAATQAEANRLGELIMITLPITTALILGVVMVLLTLVSRGVTHSIEALSEAAQAYTSGDLDYRIPSLPEREFFSLGRAFNKMAEELAARRGAAQQSRQSLEALIENRTKELQASNAQLENLDRSRRQLLADISHELRTPLTVIQGESEMALRGAPKSIDEYQDTLNRVRDQAVHTTRLVEDLLFVARAENGNARIEKKSVAIASLLRDVCMDFRSIAEKKRIEILDSYIDDKIVVYGDAGRLRQVFAILIDNAIRYSHTGGSISVDLSLAEDSVRLSVKDEGIGMTEEDARQAFHRFYRGDNAERHAQGTGLGLPVAKAIIEAHAGSIALLGKPGDGAEAVVKLPFENKLRSIA</sequence>
<keyword evidence="7 15" id="KW-0812">Transmembrane</keyword>
<evidence type="ECO:0000256" key="2">
    <source>
        <dbReference type="ARBA" id="ARBA00004651"/>
    </source>
</evidence>
<dbReference type="InterPro" id="IPR003660">
    <property type="entry name" value="HAMP_dom"/>
</dbReference>
<name>A0A545SZZ3_9GAMM</name>
<feature type="transmembrane region" description="Helical" evidence="15">
    <location>
        <begin position="193"/>
        <end position="216"/>
    </location>
</feature>
<reference evidence="18 19" key="1">
    <citation type="submission" date="2019-06" db="EMBL/GenBank/DDBJ databases">
        <title>Whole genome sequence for Cellvibrionaceae sp. R142.</title>
        <authorList>
            <person name="Wang G."/>
        </authorList>
    </citation>
    <scope>NUCLEOTIDE SEQUENCE [LARGE SCALE GENOMIC DNA]</scope>
    <source>
        <strain evidence="18 19">R142</strain>
    </source>
</reference>
<evidence type="ECO:0000256" key="6">
    <source>
        <dbReference type="ARBA" id="ARBA00022679"/>
    </source>
</evidence>
<dbReference type="PANTHER" id="PTHR45528:SF1">
    <property type="entry name" value="SENSOR HISTIDINE KINASE CPXA"/>
    <property type="match status" value="1"/>
</dbReference>
<dbReference type="InterPro" id="IPR036890">
    <property type="entry name" value="HATPase_C_sf"/>
</dbReference>
<evidence type="ECO:0000256" key="5">
    <source>
        <dbReference type="ARBA" id="ARBA00022553"/>
    </source>
</evidence>
<evidence type="ECO:0000313" key="18">
    <source>
        <dbReference type="EMBL" id="TQV70538.1"/>
    </source>
</evidence>
<evidence type="ECO:0000256" key="4">
    <source>
        <dbReference type="ARBA" id="ARBA00022475"/>
    </source>
</evidence>
<dbReference type="OrthoDB" id="9809766at2"/>
<dbReference type="FunFam" id="1.10.287.130:FF:000001">
    <property type="entry name" value="Two-component sensor histidine kinase"/>
    <property type="match status" value="1"/>
</dbReference>
<evidence type="ECO:0000256" key="1">
    <source>
        <dbReference type="ARBA" id="ARBA00000085"/>
    </source>
</evidence>
<keyword evidence="8" id="KW-0547">Nucleotide-binding</keyword>
<keyword evidence="4" id="KW-1003">Cell membrane</keyword>
<dbReference type="PROSITE" id="PS50109">
    <property type="entry name" value="HIS_KIN"/>
    <property type="match status" value="1"/>
</dbReference>
<dbReference type="InterPro" id="IPR004358">
    <property type="entry name" value="Sig_transdc_His_kin-like_C"/>
</dbReference>
<dbReference type="GO" id="GO:0005524">
    <property type="term" value="F:ATP binding"/>
    <property type="evidence" value="ECO:0007669"/>
    <property type="project" value="UniProtKB-KW"/>
</dbReference>
<dbReference type="PANTHER" id="PTHR45528">
    <property type="entry name" value="SENSOR HISTIDINE KINASE CPXA"/>
    <property type="match status" value="1"/>
</dbReference>
<evidence type="ECO:0000256" key="10">
    <source>
        <dbReference type="ARBA" id="ARBA00022840"/>
    </source>
</evidence>
<evidence type="ECO:0000256" key="14">
    <source>
        <dbReference type="SAM" id="Coils"/>
    </source>
</evidence>
<dbReference type="EMBL" id="VHSG01000024">
    <property type="protein sequence ID" value="TQV70538.1"/>
    <property type="molecule type" value="Genomic_DNA"/>
</dbReference>
<comment type="catalytic activity">
    <reaction evidence="1">
        <text>ATP + protein L-histidine = ADP + protein N-phospho-L-histidine.</text>
        <dbReference type="EC" id="2.7.13.3"/>
    </reaction>
</comment>